<evidence type="ECO:0000313" key="13">
    <source>
        <dbReference type="Proteomes" id="UP000198505"/>
    </source>
</evidence>
<dbReference type="EMBL" id="FOGS01000005">
    <property type="protein sequence ID" value="SER96048.1"/>
    <property type="molecule type" value="Genomic_DNA"/>
</dbReference>
<dbReference type="PROSITE" id="PS00178">
    <property type="entry name" value="AA_TRNA_LIGASE_I"/>
    <property type="match status" value="1"/>
</dbReference>
<evidence type="ECO:0000256" key="4">
    <source>
        <dbReference type="ARBA" id="ARBA00022741"/>
    </source>
</evidence>
<keyword evidence="5 10" id="KW-0067">ATP-binding</keyword>
<sequence>MSEVEQALALLSRGTHEILVEDELREKLASGRTLRIKAGFDPTAPDLHLGHSVLLTKMRQFQDLGHTVIFLIGDFTGRIGDPTGKSVTRKPLTEADVKANADTYREQVFKILDPDKTEVRFNAEWFSDLTAAKMIELAAQSTVARMLERDDFEKRYKANQSIAIHEFLYPLVQGYDSVALDADVELGGTDQKFNLLMGREIQKHFGQQPQVVITMPLLEGLDGVQKMSKSLGNYVGVDETPGSMFNKLVSMPDTLIWRYFDLLSLKSNEEIEALKQSVEQGANPRDVKMELARELIARYHGDEAAANAHRSAGNQLADGELPEDLPEVEVDFEGGSEAPIAAVLNRSGLTKNSAQAKDMLKNGSVKVDGEAVAQDTMLTTGKAYVIQAGKKRYARVTLR</sequence>
<protein>
    <recommendedName>
        <fullName evidence="10">Tyrosine--tRNA ligase</fullName>
        <ecNumber evidence="10">6.1.1.1</ecNumber>
    </recommendedName>
    <alternativeName>
        <fullName evidence="10">Tyrosyl-tRNA synthetase</fullName>
        <shortName evidence="10">TyrRS</shortName>
    </alternativeName>
</protein>
<dbReference type="NCBIfam" id="TIGR00234">
    <property type="entry name" value="tyrS"/>
    <property type="match status" value="1"/>
</dbReference>
<dbReference type="Gene3D" id="1.10.240.10">
    <property type="entry name" value="Tyrosyl-Transfer RNA Synthetase"/>
    <property type="match status" value="1"/>
</dbReference>
<dbReference type="Gene3D" id="3.10.290.10">
    <property type="entry name" value="RNA-binding S4 domain"/>
    <property type="match status" value="1"/>
</dbReference>
<feature type="short sequence motif" description="'HIGH' region" evidence="10">
    <location>
        <begin position="42"/>
        <end position="51"/>
    </location>
</feature>
<keyword evidence="13" id="KW-1185">Reference proteome</keyword>
<accession>A0A1H9TG02</accession>
<dbReference type="PANTHER" id="PTHR11766:SF1">
    <property type="entry name" value="TYROSINE--TRNA LIGASE"/>
    <property type="match status" value="1"/>
</dbReference>
<dbReference type="InterPro" id="IPR001412">
    <property type="entry name" value="aa-tRNA-synth_I_CS"/>
</dbReference>
<keyword evidence="8 10" id="KW-0030">Aminoacyl-tRNA synthetase</keyword>
<evidence type="ECO:0000256" key="6">
    <source>
        <dbReference type="ARBA" id="ARBA00022884"/>
    </source>
</evidence>
<evidence type="ECO:0000256" key="8">
    <source>
        <dbReference type="ARBA" id="ARBA00023146"/>
    </source>
</evidence>
<dbReference type="PANTHER" id="PTHR11766">
    <property type="entry name" value="TYROSYL-TRNA SYNTHETASE"/>
    <property type="match status" value="1"/>
</dbReference>
<keyword evidence="4 10" id="KW-0547">Nucleotide-binding</keyword>
<dbReference type="STRING" id="416874.SAMN04487958_1051"/>
<evidence type="ECO:0000256" key="3">
    <source>
        <dbReference type="ARBA" id="ARBA00022598"/>
    </source>
</evidence>
<dbReference type="Proteomes" id="UP000198505">
    <property type="component" value="Unassembled WGS sequence"/>
</dbReference>
<feature type="binding site" evidence="10">
    <location>
        <position position="229"/>
    </location>
    <ligand>
        <name>ATP</name>
        <dbReference type="ChEBI" id="CHEBI:30616"/>
    </ligand>
</feature>
<dbReference type="InterPro" id="IPR036986">
    <property type="entry name" value="S4_RNA-bd_sf"/>
</dbReference>
<keyword evidence="6 11" id="KW-0694">RNA-binding</keyword>
<dbReference type="InterPro" id="IPR014729">
    <property type="entry name" value="Rossmann-like_a/b/a_fold"/>
</dbReference>
<evidence type="ECO:0000256" key="5">
    <source>
        <dbReference type="ARBA" id="ARBA00022840"/>
    </source>
</evidence>
<dbReference type="FunFam" id="3.40.50.620:FF:000061">
    <property type="entry name" value="Tyrosine--tRNA ligase"/>
    <property type="match status" value="1"/>
</dbReference>
<keyword evidence="2 10" id="KW-0963">Cytoplasm</keyword>
<dbReference type="SUPFAM" id="SSF55174">
    <property type="entry name" value="Alpha-L RNA-binding motif"/>
    <property type="match status" value="1"/>
</dbReference>
<comment type="catalytic activity">
    <reaction evidence="9 10">
        <text>tRNA(Tyr) + L-tyrosine + ATP = L-tyrosyl-tRNA(Tyr) + AMP + diphosphate + H(+)</text>
        <dbReference type="Rhea" id="RHEA:10220"/>
        <dbReference type="Rhea" id="RHEA-COMP:9706"/>
        <dbReference type="Rhea" id="RHEA-COMP:9707"/>
        <dbReference type="ChEBI" id="CHEBI:15378"/>
        <dbReference type="ChEBI" id="CHEBI:30616"/>
        <dbReference type="ChEBI" id="CHEBI:33019"/>
        <dbReference type="ChEBI" id="CHEBI:58315"/>
        <dbReference type="ChEBI" id="CHEBI:78442"/>
        <dbReference type="ChEBI" id="CHEBI:78536"/>
        <dbReference type="ChEBI" id="CHEBI:456215"/>
        <dbReference type="EC" id="6.1.1.1"/>
    </reaction>
</comment>
<evidence type="ECO:0000256" key="7">
    <source>
        <dbReference type="ARBA" id="ARBA00022917"/>
    </source>
</evidence>
<evidence type="ECO:0000256" key="10">
    <source>
        <dbReference type="HAMAP-Rule" id="MF_02007"/>
    </source>
</evidence>
<feature type="short sequence motif" description="'KMSKS' region" evidence="10">
    <location>
        <begin position="226"/>
        <end position="230"/>
    </location>
</feature>
<evidence type="ECO:0000313" key="12">
    <source>
        <dbReference type="EMBL" id="SER96048.1"/>
    </source>
</evidence>
<evidence type="ECO:0000256" key="2">
    <source>
        <dbReference type="ARBA" id="ARBA00022490"/>
    </source>
</evidence>
<dbReference type="PROSITE" id="PS50889">
    <property type="entry name" value="S4"/>
    <property type="match status" value="1"/>
</dbReference>
<dbReference type="InterPro" id="IPR024088">
    <property type="entry name" value="Tyr-tRNA-ligase_bac-type"/>
</dbReference>
<name>A0A1H9TG02_9GAMM</name>
<dbReference type="RefSeq" id="WP_092827050.1">
    <property type="nucleotide sequence ID" value="NZ_FOGS01000005.1"/>
</dbReference>
<comment type="subcellular location">
    <subcellularLocation>
        <location evidence="10">Cytoplasm</location>
    </subcellularLocation>
</comment>
<dbReference type="EC" id="6.1.1.1" evidence="10"/>
<dbReference type="GO" id="GO:0006437">
    <property type="term" value="P:tyrosyl-tRNA aminoacylation"/>
    <property type="evidence" value="ECO:0007669"/>
    <property type="project" value="UniProtKB-UniRule"/>
</dbReference>
<comment type="similarity">
    <text evidence="10">Belongs to the class-I aminoacyl-tRNA synthetase family. TyrS type 2 subfamily.</text>
</comment>
<dbReference type="Pfam" id="PF00579">
    <property type="entry name" value="tRNA-synt_1b"/>
    <property type="match status" value="1"/>
</dbReference>
<comment type="function">
    <text evidence="10">Catalyzes the attachment of tyrosine to tRNA(Tyr) in a two-step reaction: tyrosine is first activated by ATP to form Tyr-AMP and then transferred to the acceptor end of tRNA(Tyr).</text>
</comment>
<evidence type="ECO:0000256" key="9">
    <source>
        <dbReference type="ARBA" id="ARBA00048248"/>
    </source>
</evidence>
<dbReference type="PRINTS" id="PR01040">
    <property type="entry name" value="TRNASYNTHTYR"/>
</dbReference>
<evidence type="ECO:0000256" key="11">
    <source>
        <dbReference type="PROSITE-ProRule" id="PRU00182"/>
    </source>
</evidence>
<dbReference type="InterPro" id="IPR002305">
    <property type="entry name" value="aa-tRNA-synth_Ic"/>
</dbReference>
<dbReference type="GO" id="GO:0005829">
    <property type="term" value="C:cytosol"/>
    <property type="evidence" value="ECO:0007669"/>
    <property type="project" value="TreeGrafter"/>
</dbReference>
<dbReference type="InterPro" id="IPR002307">
    <property type="entry name" value="Tyr-tRNA-ligase"/>
</dbReference>
<dbReference type="Gene3D" id="3.40.50.620">
    <property type="entry name" value="HUPs"/>
    <property type="match status" value="1"/>
</dbReference>
<dbReference type="GO" id="GO:0005524">
    <property type="term" value="F:ATP binding"/>
    <property type="evidence" value="ECO:0007669"/>
    <property type="project" value="UniProtKB-UniRule"/>
</dbReference>
<reference evidence="13" key="1">
    <citation type="submission" date="2016-10" db="EMBL/GenBank/DDBJ databases">
        <authorList>
            <person name="Varghese N."/>
            <person name="Submissions S."/>
        </authorList>
    </citation>
    <scope>NUCLEOTIDE SEQUENCE [LARGE SCALE GENOMIC DNA]</scope>
    <source>
        <strain evidence="13">CGMCC 1.6495</strain>
    </source>
</reference>
<dbReference type="GO" id="GO:0003723">
    <property type="term" value="F:RNA binding"/>
    <property type="evidence" value="ECO:0007669"/>
    <property type="project" value="UniProtKB-KW"/>
</dbReference>
<dbReference type="SUPFAM" id="SSF52374">
    <property type="entry name" value="Nucleotidylyl transferase"/>
    <property type="match status" value="1"/>
</dbReference>
<keyword evidence="3 10" id="KW-0436">Ligase</keyword>
<comment type="subunit">
    <text evidence="1 10">Homodimer.</text>
</comment>
<dbReference type="AlphaFoldDB" id="A0A1H9TG02"/>
<dbReference type="GO" id="GO:0004831">
    <property type="term" value="F:tyrosine-tRNA ligase activity"/>
    <property type="evidence" value="ECO:0007669"/>
    <property type="project" value="UniProtKB-UniRule"/>
</dbReference>
<gene>
    <name evidence="10" type="primary">tyrS</name>
    <name evidence="12" type="ORF">SAMN04487958_1051</name>
</gene>
<dbReference type="HAMAP" id="MF_02007">
    <property type="entry name" value="Tyr_tRNA_synth_type2"/>
    <property type="match status" value="1"/>
</dbReference>
<dbReference type="CDD" id="cd00805">
    <property type="entry name" value="TyrRS_core"/>
    <property type="match status" value="1"/>
</dbReference>
<evidence type="ECO:0000256" key="1">
    <source>
        <dbReference type="ARBA" id="ARBA00011738"/>
    </source>
</evidence>
<proteinExistence type="inferred from homology"/>
<dbReference type="InterPro" id="IPR024108">
    <property type="entry name" value="Tyr-tRNA-ligase_bac_2"/>
</dbReference>
<keyword evidence="7 10" id="KW-0648">Protein biosynthesis</keyword>
<organism evidence="12 13">
    <name type="scientific">Vreelandella subterranea</name>
    <dbReference type="NCBI Taxonomy" id="416874"/>
    <lineage>
        <taxon>Bacteria</taxon>
        <taxon>Pseudomonadati</taxon>
        <taxon>Pseudomonadota</taxon>
        <taxon>Gammaproteobacteria</taxon>
        <taxon>Oceanospirillales</taxon>
        <taxon>Halomonadaceae</taxon>
        <taxon>Vreelandella</taxon>
    </lineage>
</organism>
<dbReference type="FunFam" id="1.10.240.10:FF:000006">
    <property type="entry name" value="Tyrosine--tRNA ligase"/>
    <property type="match status" value="1"/>
</dbReference>